<accession>A0AB34JQC7</accession>
<keyword evidence="1" id="KW-0812">Transmembrane</keyword>
<organism evidence="2 3">
    <name type="scientific">Prymnesium parvum</name>
    <name type="common">Toxic golden alga</name>
    <dbReference type="NCBI Taxonomy" id="97485"/>
    <lineage>
        <taxon>Eukaryota</taxon>
        <taxon>Haptista</taxon>
        <taxon>Haptophyta</taxon>
        <taxon>Prymnesiophyceae</taxon>
        <taxon>Prymnesiales</taxon>
        <taxon>Prymnesiaceae</taxon>
        <taxon>Prymnesium</taxon>
    </lineage>
</organism>
<evidence type="ECO:0000313" key="2">
    <source>
        <dbReference type="EMBL" id="KAL1523052.1"/>
    </source>
</evidence>
<feature type="transmembrane region" description="Helical" evidence="1">
    <location>
        <begin position="456"/>
        <end position="482"/>
    </location>
</feature>
<comment type="caution">
    <text evidence="2">The sequence shown here is derived from an EMBL/GenBank/DDBJ whole genome shotgun (WGS) entry which is preliminary data.</text>
</comment>
<dbReference type="GO" id="GO:0005227">
    <property type="term" value="F:calcium-activated cation channel activity"/>
    <property type="evidence" value="ECO:0007669"/>
    <property type="project" value="InterPro"/>
</dbReference>
<dbReference type="Proteomes" id="UP001515480">
    <property type="component" value="Unassembled WGS sequence"/>
</dbReference>
<dbReference type="AlphaFoldDB" id="A0AB34JQC7"/>
<feature type="transmembrane region" description="Helical" evidence="1">
    <location>
        <begin position="102"/>
        <end position="122"/>
    </location>
</feature>
<dbReference type="GO" id="GO:0005886">
    <property type="term" value="C:plasma membrane"/>
    <property type="evidence" value="ECO:0007669"/>
    <property type="project" value="TreeGrafter"/>
</dbReference>
<feature type="transmembrane region" description="Helical" evidence="1">
    <location>
        <begin position="366"/>
        <end position="388"/>
    </location>
</feature>
<feature type="transmembrane region" description="Helical" evidence="1">
    <location>
        <begin position="62"/>
        <end position="82"/>
    </location>
</feature>
<feature type="transmembrane region" description="Helical" evidence="1">
    <location>
        <begin position="526"/>
        <end position="549"/>
    </location>
</feature>
<evidence type="ECO:0000256" key="1">
    <source>
        <dbReference type="SAM" id="Phobius"/>
    </source>
</evidence>
<evidence type="ECO:0000313" key="3">
    <source>
        <dbReference type="Proteomes" id="UP001515480"/>
    </source>
</evidence>
<protein>
    <recommendedName>
        <fullName evidence="4">CSC1/OSCA1-like 7TM region domain-containing protein</fullName>
    </recommendedName>
</protein>
<feature type="transmembrane region" description="Helical" evidence="1">
    <location>
        <begin position="408"/>
        <end position="428"/>
    </location>
</feature>
<evidence type="ECO:0008006" key="4">
    <source>
        <dbReference type="Google" id="ProtNLM"/>
    </source>
</evidence>
<name>A0AB34JQC7_PRYPA</name>
<keyword evidence="3" id="KW-1185">Reference proteome</keyword>
<keyword evidence="1" id="KW-0472">Membrane</keyword>
<dbReference type="PANTHER" id="PTHR13018">
    <property type="entry name" value="PROBABLE MEMBRANE PROTEIN DUF221-RELATED"/>
    <property type="match status" value="1"/>
</dbReference>
<dbReference type="EMBL" id="JBGBPQ010000006">
    <property type="protein sequence ID" value="KAL1523052.1"/>
    <property type="molecule type" value="Genomic_DNA"/>
</dbReference>
<feature type="transmembrane region" description="Helical" evidence="1">
    <location>
        <begin position="627"/>
        <end position="647"/>
    </location>
</feature>
<feature type="transmembrane region" description="Helical" evidence="1">
    <location>
        <begin position="680"/>
        <end position="700"/>
    </location>
</feature>
<dbReference type="PANTHER" id="PTHR13018:SF5">
    <property type="entry name" value="RE44586P"/>
    <property type="match status" value="1"/>
</dbReference>
<sequence>MAPSEASPLVAARPSFEAAMARARLRLPRNPSTDGPYSLWGVCATDDDFAILGSQAFAHVRFLSASMKFGAVLALLGLLLMTSGQNPDRVNEAGTAAGWAELSWLHVFCDIAVTLVFIMFVVREQVLLMQPNFYEDKPFEKAVNGAIRPFRAISRGAQNSVADKLERAMEGKSAVWAPSGSIKEEIKSGAAIEDVGKDLHGSHLVEACSLVVSGWGAGQPPPPQLLQAIRDAAGCDPVAAVQPHECFDLEAALEARDDAALAFEEAKAKAGGAGAYTDHRTAKALARLEAAQAALDAIRAAPPKLLDYVFVTLPHSRAKAQVLEAAREGTLLKDGESLYVLPAPNPRDVLWHNLGSTHAQRKRSNFLVLAVMTPIALLNGTFVAFLVLPMTLLHTSPLELAPLSTYPYRFGCFLVLFVLTMLSIQMYIQPLFATFAGRGLFGNPNIRMMACTHTTLHAKVGVLALWFEFIIAAGIFCFYIFLTTGESPAIHHAGKRFSEWLALTFNQDIVGIDFYKMYGSEAAQNIVVAAFAQCLFLAWLLPAASQYLMAPFSKSQKMMDQRCRILAPHVLPFTITDSVRILAVCMVFSSVFPAQLFVLPGYVLAQSFVSRSNLLGRIEPGAPTKPLLYRIAFSVYLPFHMILRFIYVMQIYMDIPLRHPNIDPVGPFGLNAWNSSTPKAFHFVFTCVALAFVLVAIPYLHRQQALKLGLLTPWQLFKLSCFIGADDPHFLLSGEVTEGLHHIPAADQAIVELPATLPRGAFYHGVAPTYDSLL</sequence>
<gene>
    <name evidence="2" type="ORF">AB1Y20_018012</name>
</gene>
<proteinExistence type="predicted"/>
<keyword evidence="1" id="KW-1133">Transmembrane helix</keyword>
<reference evidence="2 3" key="1">
    <citation type="journal article" date="2024" name="Science">
        <title>Giant polyketide synthase enzymes in the biosynthesis of giant marine polyether toxins.</title>
        <authorList>
            <person name="Fallon T.R."/>
            <person name="Shende V.V."/>
            <person name="Wierzbicki I.H."/>
            <person name="Pendleton A.L."/>
            <person name="Watervoot N.F."/>
            <person name="Auber R.P."/>
            <person name="Gonzalez D.J."/>
            <person name="Wisecaver J.H."/>
            <person name="Moore B.S."/>
        </authorList>
    </citation>
    <scope>NUCLEOTIDE SEQUENCE [LARGE SCALE GENOMIC DNA]</scope>
    <source>
        <strain evidence="2 3">12B1</strain>
    </source>
</reference>
<dbReference type="InterPro" id="IPR045122">
    <property type="entry name" value="Csc1-like"/>
</dbReference>